<dbReference type="AlphaFoldDB" id="A0A077R7T3"/>
<sequence length="97" mass="10436">MKDLKIDPVDPMDPGKGQVMKAQSDDVVKGYHPPVSSPVELAELEVAGAGHVIGSYQSIRRSQPSAAQVGDSGQRVYIYLNSRQESSLISNDSPRPT</sequence>
<proteinExistence type="predicted"/>
<accession>A0A077R7T3</accession>
<name>A0A077R7T3_9BASI</name>
<evidence type="ECO:0000256" key="1">
    <source>
        <dbReference type="SAM" id="MobiDB-lite"/>
    </source>
</evidence>
<reference evidence="2" key="1">
    <citation type="journal article" date="2014" name="Genome Biol. Evol.">
        <title>Gene Loss Rather Than Gene Gain Is Associated with a Host Jump from Monocots to Dicots in the Smut Fungus Melanopsichium pennsylvanicum.</title>
        <authorList>
            <person name="Sharma R."/>
            <person name="Mishra B."/>
            <person name="Runge F."/>
            <person name="Thines M."/>
        </authorList>
    </citation>
    <scope>NUCLEOTIDE SEQUENCE</scope>
    <source>
        <strain evidence="2">4</strain>
    </source>
</reference>
<protein>
    <submittedName>
        <fullName evidence="2">Uncharacterized protein</fullName>
    </submittedName>
</protein>
<feature type="region of interest" description="Disordered" evidence="1">
    <location>
        <begin position="1"/>
        <end position="23"/>
    </location>
</feature>
<organism evidence="2">
    <name type="scientific">Melanopsichium pennsylvanicum 4</name>
    <dbReference type="NCBI Taxonomy" id="1398559"/>
    <lineage>
        <taxon>Eukaryota</taxon>
        <taxon>Fungi</taxon>
        <taxon>Dikarya</taxon>
        <taxon>Basidiomycota</taxon>
        <taxon>Ustilaginomycotina</taxon>
        <taxon>Ustilaginomycetes</taxon>
        <taxon>Ustilaginales</taxon>
        <taxon>Ustilaginaceae</taxon>
        <taxon>Melanopsichium</taxon>
    </lineage>
</organism>
<dbReference type="EMBL" id="HG529571">
    <property type="protein sequence ID" value="CDI53214.1"/>
    <property type="molecule type" value="Genomic_DNA"/>
</dbReference>
<evidence type="ECO:0000313" key="2">
    <source>
        <dbReference type="EMBL" id="CDI53214.1"/>
    </source>
</evidence>